<dbReference type="RefSeq" id="WP_011130890.1">
    <property type="nucleotide sequence ID" value="NC_005071.1"/>
</dbReference>
<dbReference type="EMBL" id="BX548175">
    <property type="protein sequence ID" value="CAE21697.1"/>
    <property type="molecule type" value="Genomic_DNA"/>
</dbReference>
<keyword evidence="1" id="KW-0732">Signal</keyword>
<dbReference type="InterPro" id="IPR010679">
    <property type="entry name" value="DUF1254"/>
</dbReference>
<dbReference type="PROSITE" id="PS51257">
    <property type="entry name" value="PROKAR_LIPOPROTEIN"/>
    <property type="match status" value="1"/>
</dbReference>
<feature type="domain" description="DUF1254" evidence="3">
    <location>
        <begin position="115"/>
        <end position="242"/>
    </location>
</feature>
<feature type="chain" id="PRO_5004292569" description="DUF1254 domain-containing protein" evidence="1">
    <location>
        <begin position="33"/>
        <end position="523"/>
    </location>
</feature>
<dbReference type="Pfam" id="PF06742">
    <property type="entry name" value="DUF1214"/>
    <property type="match status" value="1"/>
</dbReference>
<evidence type="ECO:0000313" key="5">
    <source>
        <dbReference type="Proteomes" id="UP000001423"/>
    </source>
</evidence>
<feature type="signal peptide" evidence="1">
    <location>
        <begin position="1"/>
        <end position="32"/>
    </location>
</feature>
<dbReference type="OrthoDB" id="272779at2"/>
<dbReference type="InterPro" id="IPR037050">
    <property type="entry name" value="DUF1254_sf"/>
</dbReference>
<dbReference type="Pfam" id="PF06863">
    <property type="entry name" value="DUF1254"/>
    <property type="match status" value="1"/>
</dbReference>
<proteinExistence type="predicted"/>
<evidence type="ECO:0008006" key="6">
    <source>
        <dbReference type="Google" id="ProtNLM"/>
    </source>
</evidence>
<organism evidence="4 5">
    <name type="scientific">Prochlorococcus marinus (strain MIT 9313)</name>
    <dbReference type="NCBI Taxonomy" id="74547"/>
    <lineage>
        <taxon>Bacteria</taxon>
        <taxon>Bacillati</taxon>
        <taxon>Cyanobacteriota</taxon>
        <taxon>Cyanophyceae</taxon>
        <taxon>Synechococcales</taxon>
        <taxon>Prochlorococcaceae</taxon>
        <taxon>Prochlorococcus</taxon>
    </lineage>
</organism>
<dbReference type="PANTHER" id="PTHR36509">
    <property type="entry name" value="BLL3101 PROTEIN"/>
    <property type="match status" value="1"/>
</dbReference>
<evidence type="ECO:0000259" key="2">
    <source>
        <dbReference type="Pfam" id="PF06742"/>
    </source>
</evidence>
<protein>
    <recommendedName>
        <fullName evidence="6">DUF1254 domain-containing protein</fullName>
    </recommendedName>
</protein>
<dbReference type="Gene3D" id="1.10.3360.10">
    <property type="entry name" value="VPA0735-like domain"/>
    <property type="match status" value="1"/>
</dbReference>
<feature type="domain" description="DUF1214" evidence="2">
    <location>
        <begin position="398"/>
        <end position="505"/>
    </location>
</feature>
<evidence type="ECO:0000313" key="4">
    <source>
        <dbReference type="EMBL" id="CAE21697.1"/>
    </source>
</evidence>
<keyword evidence="5" id="KW-1185">Reference proteome</keyword>
<dbReference type="Gene3D" id="2.60.120.600">
    <property type="entry name" value="Domain of unknown function DUF1214, C-terminal domain"/>
    <property type="match status" value="1"/>
</dbReference>
<sequence>MNFTPMKTSHAFQIAVSALALTSLSCGLVARAKDQIPKGFNTPIPQDILTPDKVKTRIGDLNYFDGLPDDQTIERARYQVDLGRGVRAFLNFIPAASMEVMYVGHRDDYGIKSSNQVGLFENLMSSDSLWLTGNTDTVYASTFLDLNNGPIVIEVPPGMGPGTVNDAYFRFIVDMGGPGPDKGKGGKYLIVPESYSGVIPEGYFVAKTPSRINWLILRGFLDQGGKTDTAINNFQKGLKIYPLAEKNAPPAMEFKNFTGKNVNTIHANNYSFYDELNDVIQRESSSVFSPELLGVLAAIGIEKGKSFNPDARMKDILIEAVAIGNATARAITFLPRDPNTFIYEDQTGGWKTGFLGGSYEWLKDKGQGGRFIDARSLYFYLATVNTPAMQLEIPGLGSQYAYTASDADGNYLDGSSTYKLTIPANAPAKDFWSFVVYDPQTRSMLQSKEQPYPSKNSKRNQDMLVNDDGSVDLYFGPKAPEGKKTNWIKTIPSKGWFGILRLYGPLDPWFNQTWKLGAIKKMN</sequence>
<dbReference type="HOGENOM" id="CLU_027269_2_0_3"/>
<name>Q7V5N0_PROMM</name>
<dbReference type="eggNOG" id="COG5361">
    <property type="taxonomic scope" value="Bacteria"/>
</dbReference>
<dbReference type="KEGG" id="pmt:PMT_1522"/>
<dbReference type="PANTHER" id="PTHR36509:SF3">
    <property type="entry name" value="SIGNAL PEPTIDE PROTEIN"/>
    <property type="match status" value="1"/>
</dbReference>
<dbReference type="SUPFAM" id="SSF160935">
    <property type="entry name" value="VPA0735-like"/>
    <property type="match status" value="1"/>
</dbReference>
<dbReference type="Proteomes" id="UP000001423">
    <property type="component" value="Chromosome"/>
</dbReference>
<dbReference type="InterPro" id="IPR010621">
    <property type="entry name" value="DUF1214"/>
</dbReference>
<reference evidence="4 5" key="1">
    <citation type="journal article" date="2003" name="Nature">
        <title>Genome divergence in two Prochlorococcus ecotypes reflects oceanic niche differentiation.</title>
        <authorList>
            <person name="Rocap G."/>
            <person name="Larimer F.W."/>
            <person name="Lamerdin J.E."/>
            <person name="Malfatti S."/>
            <person name="Chain P."/>
            <person name="Ahlgren N.A."/>
            <person name="Arellano A."/>
            <person name="Coleman M."/>
            <person name="Hauser L."/>
            <person name="Hess W.R."/>
            <person name="Johnson Z.I."/>
            <person name="Land M.L."/>
            <person name="Lindell D."/>
            <person name="Post A.F."/>
            <person name="Regala W."/>
            <person name="Shah M."/>
            <person name="Shaw S.L."/>
            <person name="Steglich C."/>
            <person name="Sullivan M.B."/>
            <person name="Ting C.S."/>
            <person name="Tolonen A."/>
            <person name="Webb E.A."/>
            <person name="Zinser E.R."/>
            <person name="Chisholm S.W."/>
        </authorList>
    </citation>
    <scope>NUCLEOTIDE SEQUENCE [LARGE SCALE GENOMIC DNA]</scope>
    <source>
        <strain evidence="5">MIT 9313</strain>
    </source>
</reference>
<gene>
    <name evidence="4" type="ordered locus">PMT_1522</name>
</gene>
<dbReference type="AlphaFoldDB" id="Q7V5N0"/>
<dbReference type="InterPro" id="IPR037049">
    <property type="entry name" value="DUF1214_C_sf"/>
</dbReference>
<accession>Q7V5N0</accession>
<evidence type="ECO:0000256" key="1">
    <source>
        <dbReference type="SAM" id="SignalP"/>
    </source>
</evidence>
<evidence type="ECO:0000259" key="3">
    <source>
        <dbReference type="Pfam" id="PF06863"/>
    </source>
</evidence>
<dbReference type="Gene3D" id="2.60.40.1610">
    <property type="entry name" value="Domain of unknown function DUF1254"/>
    <property type="match status" value="1"/>
</dbReference>